<evidence type="ECO:0000313" key="5">
    <source>
        <dbReference type="Proteomes" id="UP000189703"/>
    </source>
</evidence>
<dbReference type="CDD" id="cd21618">
    <property type="entry name" value="RRM_AtNSRA_like"/>
    <property type="match status" value="1"/>
</dbReference>
<dbReference type="InParanoid" id="A0A1U7Z022"/>
<proteinExistence type="predicted"/>
<dbReference type="OMA" id="YWNRQPP"/>
<keyword evidence="1 2" id="KW-0694">RNA-binding</keyword>
<dbReference type="FunCoup" id="A0A1U7Z022">
    <property type="interactions" value="1"/>
</dbReference>
<feature type="region of interest" description="Disordered" evidence="3">
    <location>
        <begin position="1"/>
        <end position="36"/>
    </location>
</feature>
<dbReference type="PANTHER" id="PTHR10501">
    <property type="entry name" value="U1 SMALL NUCLEAR RIBONUCLEOPROTEIN A/U2 SMALL NUCLEAR RIBONUCLEOPROTEIN B"/>
    <property type="match status" value="1"/>
</dbReference>
<reference evidence="6" key="1">
    <citation type="submission" date="2025-08" db="UniProtKB">
        <authorList>
            <consortium name="RefSeq"/>
        </authorList>
    </citation>
    <scope>IDENTIFICATION</scope>
</reference>
<accession>A0A1U7Z022</accession>
<evidence type="ECO:0000313" key="6">
    <source>
        <dbReference type="RefSeq" id="XP_010245283.1"/>
    </source>
</evidence>
<dbReference type="eggNOG" id="ENOG502QVUV">
    <property type="taxonomic scope" value="Eukaryota"/>
</dbReference>
<evidence type="ECO:0000256" key="2">
    <source>
        <dbReference type="PROSITE-ProRule" id="PRU00176"/>
    </source>
</evidence>
<dbReference type="Gene3D" id="3.30.70.330">
    <property type="match status" value="1"/>
</dbReference>
<feature type="domain" description="RRM" evidence="4">
    <location>
        <begin position="154"/>
        <end position="240"/>
    </location>
</feature>
<dbReference type="InterPro" id="IPR012677">
    <property type="entry name" value="Nucleotide-bd_a/b_plait_sf"/>
</dbReference>
<dbReference type="GO" id="GO:0003729">
    <property type="term" value="F:mRNA binding"/>
    <property type="evidence" value="ECO:0000318"/>
    <property type="project" value="GO_Central"/>
</dbReference>
<dbReference type="STRING" id="4432.A0A1U7Z022"/>
<protein>
    <submittedName>
        <fullName evidence="6">RNA-binding protein 2-like</fullName>
    </submittedName>
</protein>
<dbReference type="SUPFAM" id="SSF54928">
    <property type="entry name" value="RNA-binding domain, RBD"/>
    <property type="match status" value="1"/>
</dbReference>
<dbReference type="PROSITE" id="PS50102">
    <property type="entry name" value="RRM"/>
    <property type="match status" value="1"/>
</dbReference>
<dbReference type="AlphaFoldDB" id="A0A1U7Z022"/>
<dbReference type="InterPro" id="IPR035979">
    <property type="entry name" value="RBD_domain_sf"/>
</dbReference>
<keyword evidence="5" id="KW-1185">Reference proteome</keyword>
<dbReference type="GeneID" id="104588859"/>
<name>A0A1U7Z022_NELNU</name>
<evidence type="ECO:0000259" key="4">
    <source>
        <dbReference type="PROSITE" id="PS50102"/>
    </source>
</evidence>
<dbReference type="Proteomes" id="UP000189703">
    <property type="component" value="Unplaced"/>
</dbReference>
<dbReference type="SMART" id="SM00360">
    <property type="entry name" value="RRM"/>
    <property type="match status" value="1"/>
</dbReference>
<dbReference type="InterPro" id="IPR000504">
    <property type="entry name" value="RRM_dom"/>
</dbReference>
<evidence type="ECO:0000256" key="3">
    <source>
        <dbReference type="SAM" id="MobiDB-lite"/>
    </source>
</evidence>
<organism evidence="5 6">
    <name type="scientific">Nelumbo nucifera</name>
    <name type="common">Sacred lotus</name>
    <dbReference type="NCBI Taxonomy" id="4432"/>
    <lineage>
        <taxon>Eukaryota</taxon>
        <taxon>Viridiplantae</taxon>
        <taxon>Streptophyta</taxon>
        <taxon>Embryophyta</taxon>
        <taxon>Tracheophyta</taxon>
        <taxon>Spermatophyta</taxon>
        <taxon>Magnoliopsida</taxon>
        <taxon>Proteales</taxon>
        <taxon>Nelumbonaceae</taxon>
        <taxon>Nelumbo</taxon>
    </lineage>
</organism>
<dbReference type="KEGG" id="nnu:104588859"/>
<sequence>MADGYWNRQPPMYPSAGLPKRPRPDYDFQPPVAPSGHEMLNYLPRDEDRGGTRVLKDTKTLGSAYDRYLQSAQLSSFGSGEASNFGGGTGFGRGVGGGMPNLPVGEPTMVGGRSTVAPDLAPNGRGMGYGGQLPVDSMARPGREVQPLPPDASNTLFVEGLPLDSTHREVAHIFRPFLGYKEVRLVNKEPKHRGGDPLILCFVDFTTPACAATALNALQGYKMDEHDPDSSILRLQFARFPGPRSGPGPRGRR</sequence>
<dbReference type="Pfam" id="PF00076">
    <property type="entry name" value="RRM_1"/>
    <property type="match status" value="1"/>
</dbReference>
<dbReference type="RefSeq" id="XP_010245283.1">
    <property type="nucleotide sequence ID" value="XM_010246981.2"/>
</dbReference>
<evidence type="ECO:0000256" key="1">
    <source>
        <dbReference type="ARBA" id="ARBA00022884"/>
    </source>
</evidence>
<dbReference type="OrthoDB" id="431169at2759"/>
<gene>
    <name evidence="6" type="primary">LOC104588859</name>
</gene>